<gene>
    <name evidence="2" type="ORF">ACFSUN_15195</name>
</gene>
<evidence type="ECO:0000256" key="1">
    <source>
        <dbReference type="SAM" id="Phobius"/>
    </source>
</evidence>
<evidence type="ECO:0000313" key="3">
    <source>
        <dbReference type="Proteomes" id="UP001597451"/>
    </source>
</evidence>
<comment type="caution">
    <text evidence="2">The sequence shown here is derived from an EMBL/GenBank/DDBJ whole genome shotgun (WGS) entry which is preliminary data.</text>
</comment>
<keyword evidence="1" id="KW-0472">Membrane</keyword>
<reference evidence="3" key="1">
    <citation type="journal article" date="2019" name="Int. J. Syst. Evol. Microbiol.">
        <title>The Global Catalogue of Microorganisms (GCM) 10K type strain sequencing project: providing services to taxonomists for standard genome sequencing and annotation.</title>
        <authorList>
            <consortium name="The Broad Institute Genomics Platform"/>
            <consortium name="The Broad Institute Genome Sequencing Center for Infectious Disease"/>
            <person name="Wu L."/>
            <person name="Ma J."/>
        </authorList>
    </citation>
    <scope>NUCLEOTIDE SEQUENCE [LARGE SCALE GENOMIC DNA]</scope>
    <source>
        <strain evidence="3">TISTR 1858</strain>
    </source>
</reference>
<keyword evidence="3" id="KW-1185">Reference proteome</keyword>
<protein>
    <submittedName>
        <fullName evidence="2">Uncharacterized protein</fullName>
    </submittedName>
</protein>
<proteinExistence type="predicted"/>
<dbReference type="EMBL" id="JBHUMX010000041">
    <property type="protein sequence ID" value="MFD2630131.1"/>
    <property type="molecule type" value="Genomic_DNA"/>
</dbReference>
<accession>A0ABW5Q3N6</accession>
<evidence type="ECO:0000313" key="2">
    <source>
        <dbReference type="EMBL" id="MFD2630131.1"/>
    </source>
</evidence>
<dbReference type="RefSeq" id="WP_379563057.1">
    <property type="nucleotide sequence ID" value="NZ_JBHUMX010000041.1"/>
</dbReference>
<feature type="transmembrane region" description="Helical" evidence="1">
    <location>
        <begin position="12"/>
        <end position="33"/>
    </location>
</feature>
<keyword evidence="1" id="KW-0812">Transmembrane</keyword>
<organism evidence="2 3">
    <name type="scientific">Oceanobacillus kapialis</name>
    <dbReference type="NCBI Taxonomy" id="481353"/>
    <lineage>
        <taxon>Bacteria</taxon>
        <taxon>Bacillati</taxon>
        <taxon>Bacillota</taxon>
        <taxon>Bacilli</taxon>
        <taxon>Bacillales</taxon>
        <taxon>Bacillaceae</taxon>
        <taxon>Oceanobacillus</taxon>
    </lineage>
</organism>
<sequence length="188" mass="21738">MQTSTNKRKLGWFGWSLISIFSIAIIASLLLFFNVFNITNVFTIEDLEEAQKQNQTEAQEVDTETEKEIEEVQNTVGVQHEEMGGFIAETHVFYNDKTGYGNINSLDWDEQADQAERIIETIDAQIDNVQSDALKEDLQAIRELASNSITDKEKDQVRMLHRYFHDLDIALNHYNGYDKIWNVTETLK</sequence>
<keyword evidence="1" id="KW-1133">Transmembrane helix</keyword>
<dbReference type="Proteomes" id="UP001597451">
    <property type="component" value="Unassembled WGS sequence"/>
</dbReference>
<name>A0ABW5Q3N6_9BACI</name>